<feature type="signal peptide" evidence="3">
    <location>
        <begin position="1"/>
        <end position="23"/>
    </location>
</feature>
<dbReference type="eggNOG" id="KOG0379">
    <property type="taxonomic scope" value="Eukaryota"/>
</dbReference>
<dbReference type="KEGG" id="smo:SELMODRAFT_432173"/>
<evidence type="ECO:0000313" key="5">
    <source>
        <dbReference type="Proteomes" id="UP000001514"/>
    </source>
</evidence>
<dbReference type="Gene3D" id="3.20.20.140">
    <property type="entry name" value="Metal-dependent hydrolases"/>
    <property type="match status" value="1"/>
</dbReference>
<evidence type="ECO:0000256" key="3">
    <source>
        <dbReference type="SAM" id="SignalP"/>
    </source>
</evidence>
<dbReference type="EMBL" id="GL377763">
    <property type="protein sequence ID" value="EFJ04689.1"/>
    <property type="molecule type" value="Genomic_DNA"/>
</dbReference>
<dbReference type="GO" id="GO:0016810">
    <property type="term" value="F:hydrolase activity, acting on carbon-nitrogen (but not peptide) bonds"/>
    <property type="evidence" value="ECO:0007669"/>
    <property type="project" value="InterPro"/>
</dbReference>
<keyword evidence="2" id="KW-0677">Repeat</keyword>
<feature type="chain" id="PRO_5003123547" description="Amidohydrolase-related domain-containing protein" evidence="3">
    <location>
        <begin position="24"/>
        <end position="524"/>
    </location>
</feature>
<dbReference type="AlphaFoldDB" id="D8TF75"/>
<evidence type="ECO:0000313" key="4">
    <source>
        <dbReference type="EMBL" id="EFJ04689.1"/>
    </source>
</evidence>
<proteinExistence type="predicted"/>
<sequence length="524" mass="58326">MSLSLSLCVCVCVCFSVWKVVLDDQREQARRLPDLRGEQIRQHPPAQVLEAGTTTRIKVFHFLALRYSTENMVLIMFWWDRAGTYTWSKPVMKRTHPSPRDSHSSTAVGSKLYVFGGTDGTSPLDDLFVLDTATNTWGKPDVFGDYNKHILFVLDDQREQARRLPDLRGEQIRQHPPAQVLEAGTTTRIKVFHFLALRYSTENMVLIMFWWDRAGTYTWSKPVMKRTHPSPRDSHSSTAVGSKLYVFGGTDGTSPLDDLFVLDTATNTWGKPDVFGDVPAPREGHSASLIGDNLFVFGGCGKSSDPSEEEYYNDLHGLNTNTFVWKKISTTGVLPIPWDIHTYSSYKNCCIVMGGENGGNAYLYDIHILDTETMAWQEVKTTGAELMPRAGERRARHIILLWGIKPWTSPNFLCQTHATEFQAHIQPLGKKMFEARVVAVNPLGGIHTAVERTLQAGVIPRKGFLHGTYTSSAVYAAALEDLVGSLTPGKFANFVVLSESPFGQGTGIFPPVVVFVGGNFAFPS</sequence>
<dbReference type="Pfam" id="PF24681">
    <property type="entry name" value="Kelch_KLHDC2_KLHL20_DRC7"/>
    <property type="match status" value="2"/>
</dbReference>
<dbReference type="PANTHER" id="PTHR46093:SF9">
    <property type="entry name" value="DCD DOMAIN-CONTAINING PROTEIN"/>
    <property type="match status" value="1"/>
</dbReference>
<keyword evidence="5" id="KW-1185">Reference proteome</keyword>
<protein>
    <recommendedName>
        <fullName evidence="6">Amidohydrolase-related domain-containing protein</fullName>
    </recommendedName>
</protein>
<dbReference type="Gene3D" id="2.120.10.80">
    <property type="entry name" value="Kelch-type beta propeller"/>
    <property type="match status" value="2"/>
</dbReference>
<dbReference type="InterPro" id="IPR011059">
    <property type="entry name" value="Metal-dep_hydrolase_composite"/>
</dbReference>
<keyword evidence="1" id="KW-0880">Kelch repeat</keyword>
<organism evidence="5">
    <name type="scientific">Selaginella moellendorffii</name>
    <name type="common">Spikemoss</name>
    <dbReference type="NCBI Taxonomy" id="88036"/>
    <lineage>
        <taxon>Eukaryota</taxon>
        <taxon>Viridiplantae</taxon>
        <taxon>Streptophyta</taxon>
        <taxon>Embryophyta</taxon>
        <taxon>Tracheophyta</taxon>
        <taxon>Lycopodiopsida</taxon>
        <taxon>Selaginellales</taxon>
        <taxon>Selaginellaceae</taxon>
        <taxon>Selaginella</taxon>
    </lineage>
</organism>
<keyword evidence="3" id="KW-0732">Signal</keyword>
<evidence type="ECO:0000256" key="1">
    <source>
        <dbReference type="ARBA" id="ARBA00022441"/>
    </source>
</evidence>
<dbReference type="Gramene" id="EFJ04689">
    <property type="protein sequence ID" value="EFJ04689"/>
    <property type="gene ID" value="SELMODRAFT_432173"/>
</dbReference>
<dbReference type="HOGENOM" id="CLU_520154_0_0_1"/>
<accession>D8TF75</accession>
<dbReference type="STRING" id="88036.D8TF75"/>
<dbReference type="InterPro" id="IPR015915">
    <property type="entry name" value="Kelch-typ_b-propeller"/>
</dbReference>
<evidence type="ECO:0008006" key="6">
    <source>
        <dbReference type="Google" id="ProtNLM"/>
    </source>
</evidence>
<dbReference type="Gene3D" id="2.30.40.10">
    <property type="entry name" value="Urease, subunit C, domain 1"/>
    <property type="match status" value="1"/>
</dbReference>
<name>D8TF75_SELML</name>
<reference evidence="4 5" key="1">
    <citation type="journal article" date="2011" name="Science">
        <title>The Selaginella genome identifies genetic changes associated with the evolution of vascular plants.</title>
        <authorList>
            <person name="Banks J.A."/>
            <person name="Nishiyama T."/>
            <person name="Hasebe M."/>
            <person name="Bowman J.L."/>
            <person name="Gribskov M."/>
            <person name="dePamphilis C."/>
            <person name="Albert V.A."/>
            <person name="Aono N."/>
            <person name="Aoyama T."/>
            <person name="Ambrose B.A."/>
            <person name="Ashton N.W."/>
            <person name="Axtell M.J."/>
            <person name="Barker E."/>
            <person name="Barker M.S."/>
            <person name="Bennetzen J.L."/>
            <person name="Bonawitz N.D."/>
            <person name="Chapple C."/>
            <person name="Cheng C."/>
            <person name="Correa L.G."/>
            <person name="Dacre M."/>
            <person name="DeBarry J."/>
            <person name="Dreyer I."/>
            <person name="Elias M."/>
            <person name="Engstrom E.M."/>
            <person name="Estelle M."/>
            <person name="Feng L."/>
            <person name="Finet C."/>
            <person name="Floyd S.K."/>
            <person name="Frommer W.B."/>
            <person name="Fujita T."/>
            <person name="Gramzow L."/>
            <person name="Gutensohn M."/>
            <person name="Harholt J."/>
            <person name="Hattori M."/>
            <person name="Heyl A."/>
            <person name="Hirai T."/>
            <person name="Hiwatashi Y."/>
            <person name="Ishikawa M."/>
            <person name="Iwata M."/>
            <person name="Karol K.G."/>
            <person name="Koehler B."/>
            <person name="Kolukisaoglu U."/>
            <person name="Kubo M."/>
            <person name="Kurata T."/>
            <person name="Lalonde S."/>
            <person name="Li K."/>
            <person name="Li Y."/>
            <person name="Litt A."/>
            <person name="Lyons E."/>
            <person name="Manning G."/>
            <person name="Maruyama T."/>
            <person name="Michael T.P."/>
            <person name="Mikami K."/>
            <person name="Miyazaki S."/>
            <person name="Morinaga S."/>
            <person name="Murata T."/>
            <person name="Mueller-Roeber B."/>
            <person name="Nelson D.R."/>
            <person name="Obara M."/>
            <person name="Oguri Y."/>
            <person name="Olmstead R.G."/>
            <person name="Onodera N."/>
            <person name="Petersen B.L."/>
            <person name="Pils B."/>
            <person name="Prigge M."/>
            <person name="Rensing S.A."/>
            <person name="Riano-Pachon D.M."/>
            <person name="Roberts A.W."/>
            <person name="Sato Y."/>
            <person name="Scheller H.V."/>
            <person name="Schulz B."/>
            <person name="Schulz C."/>
            <person name="Shakirov E.V."/>
            <person name="Shibagaki N."/>
            <person name="Shinohara N."/>
            <person name="Shippen D.E."/>
            <person name="Soerensen I."/>
            <person name="Sotooka R."/>
            <person name="Sugimoto N."/>
            <person name="Sugita M."/>
            <person name="Sumikawa N."/>
            <person name="Tanurdzic M."/>
            <person name="Theissen G."/>
            <person name="Ulvskov P."/>
            <person name="Wakazuki S."/>
            <person name="Weng J.K."/>
            <person name="Willats W.W."/>
            <person name="Wipf D."/>
            <person name="Wolf P.G."/>
            <person name="Yang L."/>
            <person name="Zimmer A.D."/>
            <person name="Zhu Q."/>
            <person name="Mitros T."/>
            <person name="Hellsten U."/>
            <person name="Loque D."/>
            <person name="Otillar R."/>
            <person name="Salamov A."/>
            <person name="Schmutz J."/>
            <person name="Shapiro H."/>
            <person name="Lindquist E."/>
            <person name="Lucas S."/>
            <person name="Rokhsar D."/>
            <person name="Grigoriev I.V."/>
        </authorList>
    </citation>
    <scope>NUCLEOTIDE SEQUENCE [LARGE SCALE GENOMIC DNA]</scope>
</reference>
<dbReference type="SUPFAM" id="SSF117281">
    <property type="entry name" value="Kelch motif"/>
    <property type="match status" value="2"/>
</dbReference>
<evidence type="ECO:0000256" key="2">
    <source>
        <dbReference type="ARBA" id="ARBA00022737"/>
    </source>
</evidence>
<dbReference type="PANTHER" id="PTHR46093">
    <property type="entry name" value="ACYL-COA-BINDING DOMAIN-CONTAINING PROTEIN 5"/>
    <property type="match status" value="1"/>
</dbReference>
<dbReference type="Proteomes" id="UP000001514">
    <property type="component" value="Unassembled WGS sequence"/>
</dbReference>
<dbReference type="InParanoid" id="D8TF75"/>
<gene>
    <name evidence="4" type="ORF">SELMODRAFT_432173</name>
</gene>